<feature type="domain" description="PPIase FKBP-type" evidence="7">
    <location>
        <begin position="62"/>
        <end position="172"/>
    </location>
</feature>
<evidence type="ECO:0000256" key="4">
    <source>
        <dbReference type="ARBA" id="ARBA00023235"/>
    </source>
</evidence>
<dbReference type="PANTHER" id="PTHR43811">
    <property type="entry name" value="FKBP-TYPE PEPTIDYL-PROLYL CIS-TRANS ISOMERASE FKPA"/>
    <property type="match status" value="1"/>
</dbReference>
<accession>A0ABR2YR40</accession>
<dbReference type="Proteomes" id="UP001491310">
    <property type="component" value="Unassembled WGS sequence"/>
</dbReference>
<feature type="region of interest" description="Disordered" evidence="6">
    <location>
        <begin position="1"/>
        <end position="35"/>
    </location>
</feature>
<dbReference type="InterPro" id="IPR046357">
    <property type="entry name" value="PPIase_dom_sf"/>
</dbReference>
<evidence type="ECO:0000259" key="7">
    <source>
        <dbReference type="PROSITE" id="PS50059"/>
    </source>
</evidence>
<dbReference type="EC" id="5.2.1.8" evidence="2 5"/>
<organism evidence="8 9">
    <name type="scientific">Coccomyxa subellipsoidea</name>
    <dbReference type="NCBI Taxonomy" id="248742"/>
    <lineage>
        <taxon>Eukaryota</taxon>
        <taxon>Viridiplantae</taxon>
        <taxon>Chlorophyta</taxon>
        <taxon>core chlorophytes</taxon>
        <taxon>Trebouxiophyceae</taxon>
        <taxon>Trebouxiophyceae incertae sedis</taxon>
        <taxon>Coccomyxaceae</taxon>
        <taxon>Coccomyxa</taxon>
    </lineage>
</organism>
<comment type="catalytic activity">
    <reaction evidence="1 5">
        <text>[protein]-peptidylproline (omega=180) = [protein]-peptidylproline (omega=0)</text>
        <dbReference type="Rhea" id="RHEA:16237"/>
        <dbReference type="Rhea" id="RHEA-COMP:10747"/>
        <dbReference type="Rhea" id="RHEA-COMP:10748"/>
        <dbReference type="ChEBI" id="CHEBI:83833"/>
        <dbReference type="ChEBI" id="CHEBI:83834"/>
        <dbReference type="EC" id="5.2.1.8"/>
    </reaction>
</comment>
<sequence length="178" mass="19321">MEQQRASIRHTGVQSGGSGGDWSSPGLAAPVDDDSPRFFKTPDGVKIQELALGRGDKVAKPGDQLVLDYVLRRANGYFIYATVEGVSFQPRDVPIGPLEITLGYQEVIPGLERVLEGMKPGGRRRALIPPELGYAADPNNAKPQPPTFATKRQLLNHAREPLLFEVQLLKIRPGSVAA</sequence>
<dbReference type="PROSITE" id="PS50059">
    <property type="entry name" value="FKBP_PPIASE"/>
    <property type="match status" value="1"/>
</dbReference>
<evidence type="ECO:0000256" key="2">
    <source>
        <dbReference type="ARBA" id="ARBA00013194"/>
    </source>
</evidence>
<evidence type="ECO:0000256" key="6">
    <source>
        <dbReference type="SAM" id="MobiDB-lite"/>
    </source>
</evidence>
<reference evidence="8 9" key="1">
    <citation type="journal article" date="2024" name="Nat. Commun.">
        <title>Phylogenomics reveals the evolutionary origins of lichenization in chlorophyte algae.</title>
        <authorList>
            <person name="Puginier C."/>
            <person name="Libourel C."/>
            <person name="Otte J."/>
            <person name="Skaloud P."/>
            <person name="Haon M."/>
            <person name="Grisel S."/>
            <person name="Petersen M."/>
            <person name="Berrin J.G."/>
            <person name="Delaux P.M."/>
            <person name="Dal Grande F."/>
            <person name="Keller J."/>
        </authorList>
    </citation>
    <scope>NUCLEOTIDE SEQUENCE [LARGE SCALE GENOMIC DNA]</scope>
    <source>
        <strain evidence="8 9">SAG 216-7</strain>
    </source>
</reference>
<dbReference type="PANTHER" id="PTHR43811:SF26">
    <property type="entry name" value="PEPTIDYL-PROLYL CIS-TRANS ISOMERASE FKBP16-1, CHLOROPLASTIC"/>
    <property type="match status" value="1"/>
</dbReference>
<dbReference type="EMBL" id="JALJOT010000006">
    <property type="protein sequence ID" value="KAK9909545.1"/>
    <property type="molecule type" value="Genomic_DNA"/>
</dbReference>
<dbReference type="Pfam" id="PF00254">
    <property type="entry name" value="FKBP_C"/>
    <property type="match status" value="1"/>
</dbReference>
<protein>
    <recommendedName>
        <fullName evidence="2 5">peptidylprolyl isomerase</fullName>
        <ecNumber evidence="2 5">5.2.1.8</ecNumber>
    </recommendedName>
</protein>
<keyword evidence="9" id="KW-1185">Reference proteome</keyword>
<comment type="caution">
    <text evidence="8">The sequence shown here is derived from an EMBL/GenBank/DDBJ whole genome shotgun (WGS) entry which is preliminary data.</text>
</comment>
<proteinExistence type="predicted"/>
<keyword evidence="4 5" id="KW-0413">Isomerase</keyword>
<evidence type="ECO:0000313" key="8">
    <source>
        <dbReference type="EMBL" id="KAK9909545.1"/>
    </source>
</evidence>
<evidence type="ECO:0000256" key="3">
    <source>
        <dbReference type="ARBA" id="ARBA00023110"/>
    </source>
</evidence>
<dbReference type="InterPro" id="IPR001179">
    <property type="entry name" value="PPIase_FKBP_dom"/>
</dbReference>
<dbReference type="SUPFAM" id="SSF54534">
    <property type="entry name" value="FKBP-like"/>
    <property type="match status" value="1"/>
</dbReference>
<evidence type="ECO:0000256" key="1">
    <source>
        <dbReference type="ARBA" id="ARBA00000971"/>
    </source>
</evidence>
<name>A0ABR2YR40_9CHLO</name>
<gene>
    <name evidence="8" type="ORF">WJX75_003899</name>
</gene>
<evidence type="ECO:0000256" key="5">
    <source>
        <dbReference type="PROSITE-ProRule" id="PRU00277"/>
    </source>
</evidence>
<evidence type="ECO:0000313" key="9">
    <source>
        <dbReference type="Proteomes" id="UP001491310"/>
    </source>
</evidence>
<dbReference type="Gene3D" id="3.10.50.40">
    <property type="match status" value="1"/>
</dbReference>
<keyword evidence="3 5" id="KW-0697">Rotamase</keyword>